<accession>A0A4S8IXG3</accession>
<keyword evidence="2" id="KW-0732">Signal</keyword>
<reference evidence="3 4" key="1">
    <citation type="journal article" date="2019" name="Nat. Plants">
        <title>Genome sequencing of Musa balbisiana reveals subgenome evolution and function divergence in polyploid bananas.</title>
        <authorList>
            <person name="Yao X."/>
        </authorList>
    </citation>
    <scope>NUCLEOTIDE SEQUENCE [LARGE SCALE GENOMIC DNA]</scope>
    <source>
        <strain evidence="4">cv. DH-PKW</strain>
        <tissue evidence="3">Leaves</tissue>
    </source>
</reference>
<keyword evidence="4" id="KW-1185">Reference proteome</keyword>
<keyword evidence="1" id="KW-0472">Membrane</keyword>
<organism evidence="3 4">
    <name type="scientific">Musa balbisiana</name>
    <name type="common">Banana</name>
    <dbReference type="NCBI Taxonomy" id="52838"/>
    <lineage>
        <taxon>Eukaryota</taxon>
        <taxon>Viridiplantae</taxon>
        <taxon>Streptophyta</taxon>
        <taxon>Embryophyta</taxon>
        <taxon>Tracheophyta</taxon>
        <taxon>Spermatophyta</taxon>
        <taxon>Magnoliopsida</taxon>
        <taxon>Liliopsida</taxon>
        <taxon>Zingiberales</taxon>
        <taxon>Musaceae</taxon>
        <taxon>Musa</taxon>
    </lineage>
</organism>
<evidence type="ECO:0000256" key="1">
    <source>
        <dbReference type="SAM" id="Phobius"/>
    </source>
</evidence>
<protein>
    <submittedName>
        <fullName evidence="3">Uncharacterized protein</fullName>
    </submittedName>
</protein>
<proteinExistence type="predicted"/>
<keyword evidence="1" id="KW-0812">Transmembrane</keyword>
<feature type="signal peptide" evidence="2">
    <location>
        <begin position="1"/>
        <end position="26"/>
    </location>
</feature>
<dbReference type="AlphaFoldDB" id="A0A4S8IXG3"/>
<name>A0A4S8IXG3_MUSBA</name>
<dbReference type="Proteomes" id="UP000317650">
    <property type="component" value="Chromosome 10"/>
</dbReference>
<evidence type="ECO:0000313" key="4">
    <source>
        <dbReference type="Proteomes" id="UP000317650"/>
    </source>
</evidence>
<comment type="caution">
    <text evidence="3">The sequence shown here is derived from an EMBL/GenBank/DDBJ whole genome shotgun (WGS) entry which is preliminary data.</text>
</comment>
<keyword evidence="1" id="KW-1133">Transmembrane helix</keyword>
<feature type="transmembrane region" description="Helical" evidence="1">
    <location>
        <begin position="33"/>
        <end position="51"/>
    </location>
</feature>
<dbReference type="EMBL" id="PYDT01000008">
    <property type="protein sequence ID" value="THU53545.1"/>
    <property type="molecule type" value="Genomic_DNA"/>
</dbReference>
<feature type="chain" id="PRO_5020686309" evidence="2">
    <location>
        <begin position="27"/>
        <end position="79"/>
    </location>
</feature>
<evidence type="ECO:0000313" key="3">
    <source>
        <dbReference type="EMBL" id="THU53545.1"/>
    </source>
</evidence>
<evidence type="ECO:0000256" key="2">
    <source>
        <dbReference type="SAM" id="SignalP"/>
    </source>
</evidence>
<sequence>MTGVVVHRLRLWILVLLFTSVGSSEARLMQRRALGYAVVSLPITAAAAAAAGGERDLSTEMVFEGSKRRIPGGPDPQHH</sequence>
<gene>
    <name evidence="3" type="ORF">C4D60_Mb10t15540</name>
</gene>